<keyword evidence="4 7" id="KW-0812">Transmembrane</keyword>
<feature type="transmembrane region" description="Helical" evidence="7">
    <location>
        <begin position="82"/>
        <end position="100"/>
    </location>
</feature>
<name>E0S0Y3_BUTPB</name>
<evidence type="ECO:0000256" key="4">
    <source>
        <dbReference type="ARBA" id="ARBA00022692"/>
    </source>
</evidence>
<keyword evidence="3" id="KW-1003">Cell membrane</keyword>
<dbReference type="Proteomes" id="UP000001299">
    <property type="component" value="Chromosome 1"/>
</dbReference>
<accession>E0S0Y3</accession>
<comment type="subcellular location">
    <subcellularLocation>
        <location evidence="1">Cell membrane</location>
        <topology evidence="1">Multi-pass membrane protein</topology>
    </subcellularLocation>
</comment>
<proteinExistence type="inferred from homology"/>
<protein>
    <submittedName>
        <fullName evidence="8">Polysaccharide biosynthesis protein</fullName>
    </submittedName>
</protein>
<feature type="transmembrane region" description="Helical" evidence="7">
    <location>
        <begin position="293"/>
        <end position="317"/>
    </location>
</feature>
<keyword evidence="5 7" id="KW-1133">Transmembrane helix</keyword>
<gene>
    <name evidence="8" type="ordered locus">bpr_I0715</name>
</gene>
<evidence type="ECO:0000256" key="2">
    <source>
        <dbReference type="ARBA" id="ARBA00007430"/>
    </source>
</evidence>
<evidence type="ECO:0000256" key="7">
    <source>
        <dbReference type="SAM" id="Phobius"/>
    </source>
</evidence>
<dbReference type="PANTHER" id="PTHR30250">
    <property type="entry name" value="PST FAMILY PREDICTED COLANIC ACID TRANSPORTER"/>
    <property type="match status" value="1"/>
</dbReference>
<evidence type="ECO:0000256" key="5">
    <source>
        <dbReference type="ARBA" id="ARBA00022989"/>
    </source>
</evidence>
<dbReference type="GO" id="GO:0005886">
    <property type="term" value="C:plasma membrane"/>
    <property type="evidence" value="ECO:0007669"/>
    <property type="project" value="UniProtKB-SubCell"/>
</dbReference>
<comment type="similarity">
    <text evidence="2">Belongs to the polysaccharide synthase family.</text>
</comment>
<evidence type="ECO:0000256" key="1">
    <source>
        <dbReference type="ARBA" id="ARBA00004651"/>
    </source>
</evidence>
<keyword evidence="6 7" id="KW-0472">Membrane</keyword>
<keyword evidence="9" id="KW-1185">Reference proteome</keyword>
<feature type="transmembrane region" description="Helical" evidence="7">
    <location>
        <begin position="441"/>
        <end position="462"/>
    </location>
</feature>
<evidence type="ECO:0000256" key="3">
    <source>
        <dbReference type="ARBA" id="ARBA00022475"/>
    </source>
</evidence>
<dbReference type="AlphaFoldDB" id="E0S0Y3"/>
<dbReference type="HOGENOM" id="CLU_026911_5_2_9"/>
<evidence type="ECO:0000313" key="9">
    <source>
        <dbReference type="Proteomes" id="UP000001299"/>
    </source>
</evidence>
<dbReference type="Pfam" id="PF13440">
    <property type="entry name" value="Polysacc_synt_3"/>
    <property type="match status" value="1"/>
</dbReference>
<organism evidence="8 9">
    <name type="scientific">Butyrivibrio proteoclasticus (strain ATCC 51982 / DSM 14932 / B316)</name>
    <name type="common">Clostridium proteoclasticum</name>
    <dbReference type="NCBI Taxonomy" id="515622"/>
    <lineage>
        <taxon>Bacteria</taxon>
        <taxon>Bacillati</taxon>
        <taxon>Bacillota</taxon>
        <taxon>Clostridia</taxon>
        <taxon>Lachnospirales</taxon>
        <taxon>Lachnospiraceae</taxon>
        <taxon>Butyrivibrio</taxon>
    </lineage>
</organism>
<dbReference type="InterPro" id="IPR050833">
    <property type="entry name" value="Poly_Biosynth_Transport"/>
</dbReference>
<sequence length="482" mass="54061">MKLDKNKEPMFSSFLWRYMERMLAQIVSFLVSIVLARILLPKEYGVVALVLIFISLANVLVSSGFGDALIQKKNVEDLDYSTLFYCSLALSIVLYCLIYICSPFLSVVLGETILVPVIRVMALKIPLSSVATIQHAYVSKHMLFRKFFFATLIGTVISGIVGIILAYSGYGVWALVYQYLLNSVIDVIVLLAILEWKPRLIFSFVVAKSLIGNAVKYTLSSLVNNAYGQIYNFFIGKLYSVEQLAYYNRGNQFPALVVSNVDIAFANVMFPTLSNVNDSDREMKRLCRNALKISAYCIFPLILGMFVVSSDLIRVLLTDKWIEAVYYLRIGCCVNIFQPIQTINWQILKAKGKSGLCLKLEIVKKLIGMSTLVISIPYGVKIIALSCLINTMISTYINMIFGSKMIGYSVMEQLKDVSKTFLCSVLMGAIVFLLGEIEIPAVFSLLLQVIAGVVVYIAFSIWSKNDSFFMILKRLKQLVRGT</sequence>
<feature type="transmembrane region" description="Helical" evidence="7">
    <location>
        <begin position="176"/>
        <end position="194"/>
    </location>
</feature>
<dbReference type="STRING" id="515622.bpr_I0715"/>
<evidence type="ECO:0000313" key="8">
    <source>
        <dbReference type="EMBL" id="ADL33458.1"/>
    </source>
</evidence>
<reference evidence="8 9" key="1">
    <citation type="journal article" date="2010" name="PLoS ONE">
        <title>The glycobiome of the rumen bacterium Butyrivibrio proteoclasticus B316(T) highlights adaptation to a polysaccharide-rich environment.</title>
        <authorList>
            <person name="Kelly W.J."/>
            <person name="Leahy S.C."/>
            <person name="Altermann E."/>
            <person name="Yeoman C.J."/>
            <person name="Dunne J.C."/>
            <person name="Kong Z."/>
            <person name="Pacheco D.M."/>
            <person name="Li D."/>
            <person name="Noel S.J."/>
            <person name="Moon C.D."/>
            <person name="Cookson A.L."/>
            <person name="Attwood G.T."/>
        </authorList>
    </citation>
    <scope>NUCLEOTIDE SEQUENCE [LARGE SCALE GENOMIC DNA]</scope>
    <source>
        <strain evidence="9">ATCC 51982 / DSM 14932 / B316</strain>
    </source>
</reference>
<dbReference type="CDD" id="cd13127">
    <property type="entry name" value="MATE_tuaB_like"/>
    <property type="match status" value="1"/>
</dbReference>
<evidence type="ECO:0000256" key="6">
    <source>
        <dbReference type="ARBA" id="ARBA00023136"/>
    </source>
</evidence>
<feature type="transmembrane region" description="Helical" evidence="7">
    <location>
        <begin position="46"/>
        <end position="70"/>
    </location>
</feature>
<dbReference type="PANTHER" id="PTHR30250:SF10">
    <property type="entry name" value="LIPOPOLYSACCHARIDE BIOSYNTHESIS PROTEIN WZXC"/>
    <property type="match status" value="1"/>
</dbReference>
<feature type="transmembrane region" description="Helical" evidence="7">
    <location>
        <begin position="147"/>
        <end position="170"/>
    </location>
</feature>
<dbReference type="eggNOG" id="COG2244">
    <property type="taxonomic scope" value="Bacteria"/>
</dbReference>
<dbReference type="EMBL" id="CP001810">
    <property type="protein sequence ID" value="ADL33458.1"/>
    <property type="molecule type" value="Genomic_DNA"/>
</dbReference>
<feature type="transmembrane region" description="Helical" evidence="7">
    <location>
        <begin position="378"/>
        <end position="397"/>
    </location>
</feature>
<dbReference type="KEGG" id="bpb:bpr_I0715"/>
<feature type="transmembrane region" description="Helical" evidence="7">
    <location>
        <begin position="417"/>
        <end position="435"/>
    </location>
</feature>